<evidence type="ECO:0000313" key="1">
    <source>
        <dbReference type="EMBL" id="NML40128.1"/>
    </source>
</evidence>
<dbReference type="Proteomes" id="UP000583266">
    <property type="component" value="Unassembled WGS sequence"/>
</dbReference>
<organism evidence="1 2">
    <name type="scientific">Chitinophaga fulva</name>
    <dbReference type="NCBI Taxonomy" id="2728842"/>
    <lineage>
        <taxon>Bacteria</taxon>
        <taxon>Pseudomonadati</taxon>
        <taxon>Bacteroidota</taxon>
        <taxon>Chitinophagia</taxon>
        <taxon>Chitinophagales</taxon>
        <taxon>Chitinophagaceae</taxon>
        <taxon>Chitinophaga</taxon>
    </lineage>
</organism>
<gene>
    <name evidence="1" type="ORF">HHL17_23215</name>
</gene>
<dbReference type="PROSITE" id="PS51257">
    <property type="entry name" value="PROKAR_LIPOPROTEIN"/>
    <property type="match status" value="1"/>
</dbReference>
<accession>A0A848GWT8</accession>
<dbReference type="AlphaFoldDB" id="A0A848GWT8"/>
<dbReference type="RefSeq" id="WP_169227161.1">
    <property type="nucleotide sequence ID" value="NZ_JABBGC010000002.1"/>
</dbReference>
<evidence type="ECO:0000313" key="2">
    <source>
        <dbReference type="Proteomes" id="UP000583266"/>
    </source>
</evidence>
<comment type="caution">
    <text evidence="1">The sequence shown here is derived from an EMBL/GenBank/DDBJ whole genome shotgun (WGS) entry which is preliminary data.</text>
</comment>
<protein>
    <recommendedName>
        <fullName evidence="3">Lipoprotein</fullName>
    </recommendedName>
</protein>
<name>A0A848GWT8_9BACT</name>
<proteinExistence type="predicted"/>
<evidence type="ECO:0008006" key="3">
    <source>
        <dbReference type="Google" id="ProtNLM"/>
    </source>
</evidence>
<keyword evidence="2" id="KW-1185">Reference proteome</keyword>
<sequence>MFYRRIYLPLMAFTMAACSKSDKETSKDADPADLNSISVTIEGEVNQKIEARGRDVEVALLKFTKTSLEGFGVGGFVAGAGGNTKTDASTGLMKLDLQAHTEQEGTATGSVTLKNGNSQTGYSGQFYFLYYETDINGSNSKAYLTLTEVKDTANLLKLKGQFRYNAAYGPDNQSDACVMEGIANSGRMPMYNADLCGAKKVKVRGTFTIYLDKVMQQ</sequence>
<reference evidence="1 2" key="1">
    <citation type="submission" date="2020-04" db="EMBL/GenBank/DDBJ databases">
        <title>Chitinophaga sp. G-6-1-13 sp. nov., isolated from soil.</title>
        <authorList>
            <person name="Dahal R.H."/>
            <person name="Chaudhary D.K."/>
        </authorList>
    </citation>
    <scope>NUCLEOTIDE SEQUENCE [LARGE SCALE GENOMIC DNA]</scope>
    <source>
        <strain evidence="1 2">G-6-1-13</strain>
    </source>
</reference>
<dbReference type="EMBL" id="JABBGC010000002">
    <property type="protein sequence ID" value="NML40128.1"/>
    <property type="molecule type" value="Genomic_DNA"/>
</dbReference>